<reference evidence="3" key="1">
    <citation type="submission" date="2015-08" db="EMBL/GenBank/DDBJ databases">
        <title>Genome sequence of the strict anaerobe Clostridium homopropionicum LuHBu1 (DSM 5847T).</title>
        <authorList>
            <person name="Poehlein A."/>
            <person name="Beck M."/>
            <person name="Schiel-Bengelsdorf B."/>
            <person name="Bengelsdorf F.R."/>
            <person name="Daniel R."/>
            <person name="Duerre P."/>
        </authorList>
    </citation>
    <scope>NUCLEOTIDE SEQUENCE [LARGE SCALE GENOMIC DNA]</scope>
    <source>
        <strain evidence="3">DSM 5847</strain>
    </source>
</reference>
<proteinExistence type="predicted"/>
<gene>
    <name evidence="2" type="ORF">CLHOM_14300</name>
</gene>
<sequence length="233" mass="26543">MKKLIVDYRISEEEKNSILKLGYNFLLCPPSKDLHFSVSGHPDMLMHILNSKNIIVHKDMPKEFVCILKDSGYNILYSNSSLKSAYPHDIILNALNISNYFVHYLDYTDTNLLNFFKYQKNFLKVKQGYTKCSTAIINDKAIITSDTGIASILSSNHIDVLLLPPGDILLPGLNYGFIGGCCGLIREDVLAFYGNLKYYKYRDEVMNFLKKHKVTPVFLREGPLIDRGSIFAI</sequence>
<dbReference type="InterPro" id="IPR049238">
    <property type="entry name" value="DUF6873"/>
</dbReference>
<feature type="domain" description="DUF6873" evidence="1">
    <location>
        <begin position="5"/>
        <end position="231"/>
    </location>
</feature>
<accession>A0A0L6ZB90</accession>
<name>A0A0L6ZB90_9CLOT</name>
<protein>
    <recommendedName>
        <fullName evidence="1">DUF6873 domain-containing protein</fullName>
    </recommendedName>
</protein>
<evidence type="ECO:0000259" key="1">
    <source>
        <dbReference type="Pfam" id="PF21778"/>
    </source>
</evidence>
<dbReference type="EMBL" id="LHUR01000018">
    <property type="protein sequence ID" value="KOA20225.1"/>
    <property type="molecule type" value="Genomic_DNA"/>
</dbReference>
<dbReference type="PATRIC" id="fig|1121318.3.peg.1435"/>
<dbReference type="STRING" id="36844.SAMN04488501_11144"/>
<dbReference type="RefSeq" id="WP_052220987.1">
    <property type="nucleotide sequence ID" value="NZ_LHUR01000018.1"/>
</dbReference>
<dbReference type="Pfam" id="PF21778">
    <property type="entry name" value="DUF6873"/>
    <property type="match status" value="1"/>
</dbReference>
<keyword evidence="3" id="KW-1185">Reference proteome</keyword>
<evidence type="ECO:0000313" key="3">
    <source>
        <dbReference type="Proteomes" id="UP000037043"/>
    </source>
</evidence>
<organism evidence="2 3">
    <name type="scientific">Clostridium homopropionicum DSM 5847</name>
    <dbReference type="NCBI Taxonomy" id="1121318"/>
    <lineage>
        <taxon>Bacteria</taxon>
        <taxon>Bacillati</taxon>
        <taxon>Bacillota</taxon>
        <taxon>Clostridia</taxon>
        <taxon>Eubacteriales</taxon>
        <taxon>Clostridiaceae</taxon>
        <taxon>Clostridium</taxon>
    </lineage>
</organism>
<evidence type="ECO:0000313" key="2">
    <source>
        <dbReference type="EMBL" id="KOA20225.1"/>
    </source>
</evidence>
<dbReference type="AlphaFoldDB" id="A0A0L6ZB90"/>
<dbReference type="Proteomes" id="UP000037043">
    <property type="component" value="Unassembled WGS sequence"/>
</dbReference>
<comment type="caution">
    <text evidence="2">The sequence shown here is derived from an EMBL/GenBank/DDBJ whole genome shotgun (WGS) entry which is preliminary data.</text>
</comment>